<keyword evidence="3" id="KW-1185">Reference proteome</keyword>
<accession>L1QFC8</accession>
<dbReference type="RefSeq" id="WP_005213623.1">
    <property type="nucleotide sequence ID" value="NZ_KB291645.1"/>
</dbReference>
<dbReference type="STRING" id="545697.HMPREF0216_01884"/>
<comment type="caution">
    <text evidence="2">The sequence shown here is derived from an EMBL/GenBank/DDBJ whole genome shotgun (WGS) entry which is preliminary data.</text>
</comment>
<evidence type="ECO:0000259" key="1">
    <source>
        <dbReference type="Pfam" id="PF04542"/>
    </source>
</evidence>
<dbReference type="HOGENOM" id="CLU_185161_0_0_9"/>
<evidence type="ECO:0000313" key="2">
    <source>
        <dbReference type="EMBL" id="EKY26699.1"/>
    </source>
</evidence>
<organism evidence="2 3">
    <name type="scientific">Clostridium celatum DSM 1785</name>
    <dbReference type="NCBI Taxonomy" id="545697"/>
    <lineage>
        <taxon>Bacteria</taxon>
        <taxon>Bacillati</taxon>
        <taxon>Bacillota</taxon>
        <taxon>Clostridia</taxon>
        <taxon>Eubacteriales</taxon>
        <taxon>Clostridiaceae</taxon>
        <taxon>Clostridium</taxon>
    </lineage>
</organism>
<dbReference type="GO" id="GO:0006352">
    <property type="term" value="P:DNA-templated transcription initiation"/>
    <property type="evidence" value="ECO:0007669"/>
    <property type="project" value="InterPro"/>
</dbReference>
<name>L1QFC8_9CLOT</name>
<dbReference type="InterPro" id="IPR007627">
    <property type="entry name" value="RNA_pol_sigma70_r2"/>
</dbReference>
<gene>
    <name evidence="2" type="ORF">HMPREF0216_01884</name>
</gene>
<dbReference type="SUPFAM" id="SSF88946">
    <property type="entry name" value="Sigma2 domain of RNA polymerase sigma factors"/>
    <property type="match status" value="1"/>
</dbReference>
<dbReference type="GO" id="GO:0003700">
    <property type="term" value="F:DNA-binding transcription factor activity"/>
    <property type="evidence" value="ECO:0007669"/>
    <property type="project" value="InterPro"/>
</dbReference>
<dbReference type="EMBL" id="AMEZ01000053">
    <property type="protein sequence ID" value="EKY26699.1"/>
    <property type="molecule type" value="Genomic_DNA"/>
</dbReference>
<sequence length="89" mass="10345">MDKDIIINLYKKQFKIICLYLTKCGCSISDAEDIVHDSFIKAIEYMDGVATENLSSWLFRVAINTYKNNLKRCKIINSFPLMKITFLNN</sequence>
<reference evidence="2 3" key="1">
    <citation type="submission" date="2012-05" db="EMBL/GenBank/DDBJ databases">
        <authorList>
            <person name="Weinstock G."/>
            <person name="Sodergren E."/>
            <person name="Lobos E.A."/>
            <person name="Fulton L."/>
            <person name="Fulton R."/>
            <person name="Courtney L."/>
            <person name="Fronick C."/>
            <person name="O'Laughlin M."/>
            <person name="Godfrey J."/>
            <person name="Wilson R.M."/>
            <person name="Miner T."/>
            <person name="Farmer C."/>
            <person name="Delehaunty K."/>
            <person name="Cordes M."/>
            <person name="Minx P."/>
            <person name="Tomlinson C."/>
            <person name="Chen J."/>
            <person name="Wollam A."/>
            <person name="Pepin K.H."/>
            <person name="Bhonagiri V."/>
            <person name="Zhang X."/>
            <person name="Suruliraj S."/>
            <person name="Warren W."/>
            <person name="Mitreva M."/>
            <person name="Mardis E.R."/>
            <person name="Wilson R.K."/>
        </authorList>
    </citation>
    <scope>NUCLEOTIDE SEQUENCE [LARGE SCALE GENOMIC DNA]</scope>
    <source>
        <strain evidence="2 3">DSM 1785</strain>
    </source>
</reference>
<dbReference type="eggNOG" id="COG1595">
    <property type="taxonomic scope" value="Bacteria"/>
</dbReference>
<dbReference type="Gene3D" id="1.10.1740.10">
    <property type="match status" value="1"/>
</dbReference>
<dbReference type="Proteomes" id="UP000010420">
    <property type="component" value="Unassembled WGS sequence"/>
</dbReference>
<dbReference type="Pfam" id="PF04542">
    <property type="entry name" value="Sigma70_r2"/>
    <property type="match status" value="1"/>
</dbReference>
<dbReference type="InterPro" id="IPR013325">
    <property type="entry name" value="RNA_pol_sigma_r2"/>
</dbReference>
<protein>
    <submittedName>
        <fullName evidence="2">Sigma-70 region 2</fullName>
    </submittedName>
</protein>
<evidence type="ECO:0000313" key="3">
    <source>
        <dbReference type="Proteomes" id="UP000010420"/>
    </source>
</evidence>
<dbReference type="AlphaFoldDB" id="L1QFC8"/>
<proteinExistence type="predicted"/>
<feature type="domain" description="RNA polymerase sigma-70 region 2" evidence="1">
    <location>
        <begin position="9"/>
        <end position="72"/>
    </location>
</feature>